<evidence type="ECO:0000313" key="1">
    <source>
        <dbReference type="EMBL" id="PIO16276.1"/>
    </source>
</evidence>
<sequence>MKSVLLFLFANAEKYCTLQNSRELITSGAAHLLHYSQLSLKTTEPLPLEMGIMRIEGVL</sequence>
<dbReference type="EMBL" id="KV964195">
    <property type="protein sequence ID" value="PIO16276.1"/>
    <property type="molecule type" value="Genomic_DNA"/>
</dbReference>
<name>A0A2G9QL36_AQUCT</name>
<dbReference type="Proteomes" id="UP000228934">
    <property type="component" value="Unassembled WGS sequence"/>
</dbReference>
<dbReference type="AlphaFoldDB" id="A0A2G9QL36"/>
<keyword evidence="2" id="KW-1185">Reference proteome</keyword>
<gene>
    <name evidence="1" type="ORF">AB205_0118620</name>
</gene>
<protein>
    <submittedName>
        <fullName evidence="1">Uncharacterized protein</fullName>
    </submittedName>
</protein>
<accession>A0A2G9QL36</accession>
<organism evidence="1 2">
    <name type="scientific">Aquarana catesbeiana</name>
    <name type="common">American bullfrog</name>
    <name type="synonym">Rana catesbeiana</name>
    <dbReference type="NCBI Taxonomy" id="8400"/>
    <lineage>
        <taxon>Eukaryota</taxon>
        <taxon>Metazoa</taxon>
        <taxon>Chordata</taxon>
        <taxon>Craniata</taxon>
        <taxon>Vertebrata</taxon>
        <taxon>Euteleostomi</taxon>
        <taxon>Amphibia</taxon>
        <taxon>Batrachia</taxon>
        <taxon>Anura</taxon>
        <taxon>Neobatrachia</taxon>
        <taxon>Ranoidea</taxon>
        <taxon>Ranidae</taxon>
        <taxon>Aquarana</taxon>
    </lineage>
</organism>
<proteinExistence type="predicted"/>
<evidence type="ECO:0000313" key="2">
    <source>
        <dbReference type="Proteomes" id="UP000228934"/>
    </source>
</evidence>
<reference evidence="2" key="1">
    <citation type="journal article" date="2017" name="Nat. Commun.">
        <title>The North American bullfrog draft genome provides insight into hormonal regulation of long noncoding RNA.</title>
        <authorList>
            <person name="Hammond S.A."/>
            <person name="Warren R.L."/>
            <person name="Vandervalk B.P."/>
            <person name="Kucuk E."/>
            <person name="Khan H."/>
            <person name="Gibb E.A."/>
            <person name="Pandoh P."/>
            <person name="Kirk H."/>
            <person name="Zhao Y."/>
            <person name="Jones M."/>
            <person name="Mungall A.J."/>
            <person name="Coope R."/>
            <person name="Pleasance S."/>
            <person name="Moore R.A."/>
            <person name="Holt R.A."/>
            <person name="Round J.M."/>
            <person name="Ohora S."/>
            <person name="Walle B.V."/>
            <person name="Veldhoen N."/>
            <person name="Helbing C.C."/>
            <person name="Birol I."/>
        </authorList>
    </citation>
    <scope>NUCLEOTIDE SEQUENCE [LARGE SCALE GENOMIC DNA]</scope>
</reference>